<dbReference type="EMBL" id="FMCW01000025">
    <property type="protein sequence ID" value="SCF07853.1"/>
    <property type="molecule type" value="Genomic_DNA"/>
</dbReference>
<dbReference type="SUPFAM" id="SSF52266">
    <property type="entry name" value="SGNH hydrolase"/>
    <property type="match status" value="1"/>
</dbReference>
<dbReference type="AlphaFoldDB" id="A0A1C4XHB4"/>
<protein>
    <recommendedName>
        <fullName evidence="4">SGNH hydrolase-type esterase domain-containing protein</fullName>
    </recommendedName>
</protein>
<dbReference type="Gene3D" id="3.40.50.1110">
    <property type="entry name" value="SGNH hydrolase"/>
    <property type="match status" value="1"/>
</dbReference>
<sequence>MPEPADHIRAADRLADLLGDARGAETVRMLQWLRATSQPAPVTSADRPTPSGPARIGVWDVVDTGSGPGLRRTDGVPTAEASTWSTVRDVLGKGAARRVVLLGESAARGYLLDPVYNPATSLTRHLDTGNGPDYQCVDLARTSLSLGQLRQMVGDLARLAPDVVVVFAGNNWSISAYEGIHPGRSALLAGALRAGGYRAMRNTLLDEVLLPQVDALLDDLRRLRDEAGVQVVLVVPEFNLCGWSPLGPVDAVDVPMMPEKALSRWYTARRKALSALTEGRWHDLADLAGEMTGLDGGLSPVPGHLLGTALTALGRHAAARDAFEQSRDSVCGLMVKYLPRTPRLVQDRLVAFARAHRLDIVDLRAELCRDDAPELPDPDHFLDYCHLSHSGVDRAMSAVARRITDGEAGAPEPTEPRATAGRTGPGPAEPATAGGREQAVSLVLAATYNAFCGQPSAVVRRYLDRALAAHPPIRAMLAALDRLLARPGPVWASPQLGPLAADPNAALMFERLSDYRPHESRLWTLRDCLADVAGDSGSGPSGGARPDGAPARPASAFELLDITSTILGVGAVRNYTPPRSYLQANLRETEVRLALATPVDGVLRVTHRHRAGSPDPVRLTVNGTTVGEFTAGPDWRVTDLRVPAAVTRGGANTIRLSWPGPAVDNATRIREDAAALGRGEPPYVLPLFGELHSLTFHPVAAEEG</sequence>
<evidence type="ECO:0008006" key="4">
    <source>
        <dbReference type="Google" id="ProtNLM"/>
    </source>
</evidence>
<reference evidence="2 3" key="1">
    <citation type="submission" date="2016-06" db="EMBL/GenBank/DDBJ databases">
        <authorList>
            <person name="Kjaerup R.B."/>
            <person name="Dalgaard T.S."/>
            <person name="Juul-Madsen H.R."/>
        </authorList>
    </citation>
    <scope>NUCLEOTIDE SEQUENCE [LARGE SCALE GENOMIC DNA]</scope>
    <source>
        <strain evidence="2 3">DSM 45626</strain>
    </source>
</reference>
<evidence type="ECO:0000313" key="3">
    <source>
        <dbReference type="Proteomes" id="UP000199375"/>
    </source>
</evidence>
<dbReference type="RefSeq" id="WP_141722300.1">
    <property type="nucleotide sequence ID" value="NZ_FMCW01000025.1"/>
</dbReference>
<proteinExistence type="predicted"/>
<accession>A0A1C4XHB4</accession>
<feature type="compositionally biased region" description="Low complexity" evidence="1">
    <location>
        <begin position="416"/>
        <end position="435"/>
    </location>
</feature>
<dbReference type="Proteomes" id="UP000199375">
    <property type="component" value="Unassembled WGS sequence"/>
</dbReference>
<feature type="region of interest" description="Disordered" evidence="1">
    <location>
        <begin position="405"/>
        <end position="435"/>
    </location>
</feature>
<organism evidence="2 3">
    <name type="scientific">Micromonospora haikouensis</name>
    <dbReference type="NCBI Taxonomy" id="686309"/>
    <lineage>
        <taxon>Bacteria</taxon>
        <taxon>Bacillati</taxon>
        <taxon>Actinomycetota</taxon>
        <taxon>Actinomycetes</taxon>
        <taxon>Micromonosporales</taxon>
        <taxon>Micromonosporaceae</taxon>
        <taxon>Micromonospora</taxon>
    </lineage>
</organism>
<evidence type="ECO:0000256" key="1">
    <source>
        <dbReference type="SAM" id="MobiDB-lite"/>
    </source>
</evidence>
<dbReference type="InterPro" id="IPR036514">
    <property type="entry name" value="SGNH_hydro_sf"/>
</dbReference>
<gene>
    <name evidence="2" type="ORF">GA0070558_12562</name>
</gene>
<evidence type="ECO:0000313" key="2">
    <source>
        <dbReference type="EMBL" id="SCF07853.1"/>
    </source>
</evidence>
<name>A0A1C4XHB4_9ACTN</name>